<accession>A0A221SY06</accession>
<organism evidence="3 4">
    <name type="scientific">Deinococcus ficus</name>
    <dbReference type="NCBI Taxonomy" id="317577"/>
    <lineage>
        <taxon>Bacteria</taxon>
        <taxon>Thermotogati</taxon>
        <taxon>Deinococcota</taxon>
        <taxon>Deinococci</taxon>
        <taxon>Deinococcales</taxon>
        <taxon>Deinococcaceae</taxon>
        <taxon>Deinococcus</taxon>
    </lineage>
</organism>
<dbReference type="Gene3D" id="3.40.50.2000">
    <property type="entry name" value="Glycogen Phosphorylase B"/>
    <property type="match status" value="2"/>
</dbReference>
<dbReference type="CDD" id="cd03801">
    <property type="entry name" value="GT4_PimA-like"/>
    <property type="match status" value="1"/>
</dbReference>
<dbReference type="EMBL" id="CP021081">
    <property type="protein sequence ID" value="ASN81501.1"/>
    <property type="molecule type" value="Genomic_DNA"/>
</dbReference>
<keyword evidence="4" id="KW-1185">Reference proteome</keyword>
<dbReference type="PANTHER" id="PTHR45947">
    <property type="entry name" value="SULFOQUINOVOSYL TRANSFERASE SQD2"/>
    <property type="match status" value="1"/>
</dbReference>
<dbReference type="PANTHER" id="PTHR45947:SF14">
    <property type="entry name" value="SLL1723 PROTEIN"/>
    <property type="match status" value="1"/>
</dbReference>
<sequence length="367" mass="40353">MTAPGRPPSLRVLFVTDAPAVGGSEVYMRELIPPMREHGIHAEVALPAAAGTADFRAQLQDRGIPVHAYRSLAEVAAVQQAGAFDLTLLSSWNARGYRKYYRTLRGPFVSLVHDQLMLHIPLLPQGIYRAFYEVLQAGDIRGANHVVTVSRWGAAYLQRHHRMPHVHAVPNGVNTTKFCPAGPDEREALRREYGFTRFTVLTVARFSIEKNHPTVIAAARRAPELDFVLAGTGYLEAPLRAVAPRNVRFLGKRHDVPELYRAADAVLQPTIAENQSLATLEAMSSGAPIVTNDIPAQRELITFGQEGLLVGSGVDGYVKALRFLARHPAHRERMGNAARQRVLHGHTLEQNAEGLATLLYRLAATGQ</sequence>
<gene>
    <name evidence="3" type="ORF">DFI_11280</name>
</gene>
<dbReference type="Pfam" id="PF00534">
    <property type="entry name" value="Glycos_transf_1"/>
    <property type="match status" value="1"/>
</dbReference>
<proteinExistence type="predicted"/>
<dbReference type="SUPFAM" id="SSF53756">
    <property type="entry name" value="UDP-Glycosyltransferase/glycogen phosphorylase"/>
    <property type="match status" value="1"/>
</dbReference>
<dbReference type="InterPro" id="IPR050194">
    <property type="entry name" value="Glycosyltransferase_grp1"/>
</dbReference>
<feature type="domain" description="Glycosyl transferase family 1" evidence="1">
    <location>
        <begin position="187"/>
        <end position="341"/>
    </location>
</feature>
<dbReference type="STRING" id="317577.GCA_000419625_01671"/>
<evidence type="ECO:0008006" key="5">
    <source>
        <dbReference type="Google" id="ProtNLM"/>
    </source>
</evidence>
<evidence type="ECO:0000313" key="3">
    <source>
        <dbReference type="EMBL" id="ASN81501.1"/>
    </source>
</evidence>
<evidence type="ECO:0000313" key="4">
    <source>
        <dbReference type="Proteomes" id="UP000259030"/>
    </source>
</evidence>
<reference evidence="3 4" key="1">
    <citation type="submission" date="2017-05" db="EMBL/GenBank/DDBJ databases">
        <title>The complete genome sequence of Deinococcus ficus isolated from the rhizosphere of the Ficus religiosa L. in Taiwan.</title>
        <authorList>
            <person name="Wu K.-M."/>
            <person name="Liao T.-L."/>
            <person name="Liu Y.-M."/>
            <person name="Young C.-C."/>
            <person name="Tsai S.-F."/>
        </authorList>
    </citation>
    <scope>NUCLEOTIDE SEQUENCE [LARGE SCALE GENOMIC DNA]</scope>
    <source>
        <strain evidence="3 4">CC-FR2-10</strain>
    </source>
</reference>
<dbReference type="Proteomes" id="UP000259030">
    <property type="component" value="Chromosome"/>
</dbReference>
<evidence type="ECO:0000259" key="1">
    <source>
        <dbReference type="Pfam" id="PF00534"/>
    </source>
</evidence>
<name>A0A221SY06_9DEIO</name>
<dbReference type="RefSeq" id="WP_027463173.1">
    <property type="nucleotide sequence ID" value="NZ_CP021081.1"/>
</dbReference>
<dbReference type="KEGG" id="dfc:DFI_11280"/>
<dbReference type="InterPro" id="IPR001296">
    <property type="entry name" value="Glyco_trans_1"/>
</dbReference>
<dbReference type="InterPro" id="IPR028098">
    <property type="entry name" value="Glyco_trans_4-like_N"/>
</dbReference>
<feature type="domain" description="Glycosyltransferase subfamily 4-like N-terminal" evidence="2">
    <location>
        <begin position="21"/>
        <end position="176"/>
    </location>
</feature>
<protein>
    <recommendedName>
        <fullName evidence="5">Lipopolysaccharide biosynthesis protein</fullName>
    </recommendedName>
</protein>
<dbReference type="Pfam" id="PF13439">
    <property type="entry name" value="Glyco_transf_4"/>
    <property type="match status" value="1"/>
</dbReference>
<dbReference type="AlphaFoldDB" id="A0A221SY06"/>
<dbReference type="GO" id="GO:0016757">
    <property type="term" value="F:glycosyltransferase activity"/>
    <property type="evidence" value="ECO:0007669"/>
    <property type="project" value="InterPro"/>
</dbReference>
<evidence type="ECO:0000259" key="2">
    <source>
        <dbReference type="Pfam" id="PF13439"/>
    </source>
</evidence>